<dbReference type="EMBL" id="OV651814">
    <property type="protein sequence ID" value="CAH1105771.1"/>
    <property type="molecule type" value="Genomic_DNA"/>
</dbReference>
<keyword evidence="1" id="KW-0479">Metal-binding</keyword>
<dbReference type="OrthoDB" id="6775559at2759"/>
<dbReference type="GO" id="GO:0003676">
    <property type="term" value="F:nucleic acid binding"/>
    <property type="evidence" value="ECO:0007669"/>
    <property type="project" value="InterPro"/>
</dbReference>
<organism evidence="3 4">
    <name type="scientific">Psylliodes chrysocephalus</name>
    <dbReference type="NCBI Taxonomy" id="3402493"/>
    <lineage>
        <taxon>Eukaryota</taxon>
        <taxon>Metazoa</taxon>
        <taxon>Ecdysozoa</taxon>
        <taxon>Arthropoda</taxon>
        <taxon>Hexapoda</taxon>
        <taxon>Insecta</taxon>
        <taxon>Pterygota</taxon>
        <taxon>Neoptera</taxon>
        <taxon>Endopterygota</taxon>
        <taxon>Coleoptera</taxon>
        <taxon>Polyphaga</taxon>
        <taxon>Cucujiformia</taxon>
        <taxon>Chrysomeloidea</taxon>
        <taxon>Chrysomelidae</taxon>
        <taxon>Galerucinae</taxon>
        <taxon>Alticini</taxon>
        <taxon>Psylliodes</taxon>
    </lineage>
</organism>
<feature type="non-terminal residue" evidence="3">
    <location>
        <position position="157"/>
    </location>
</feature>
<evidence type="ECO:0000259" key="2">
    <source>
        <dbReference type="PROSITE" id="PS50158"/>
    </source>
</evidence>
<name>A0A9P0GCC8_9CUCU</name>
<dbReference type="GO" id="GO:0008270">
    <property type="term" value="F:zinc ion binding"/>
    <property type="evidence" value="ECO:0007669"/>
    <property type="project" value="UniProtKB-KW"/>
</dbReference>
<dbReference type="SMART" id="SM00343">
    <property type="entry name" value="ZnF_C2HC"/>
    <property type="match status" value="2"/>
</dbReference>
<proteinExistence type="predicted"/>
<feature type="domain" description="CCHC-type" evidence="2">
    <location>
        <begin position="53"/>
        <end position="69"/>
    </location>
</feature>
<evidence type="ECO:0000313" key="3">
    <source>
        <dbReference type="EMBL" id="CAH1105771.1"/>
    </source>
</evidence>
<gene>
    <name evidence="3" type="ORF">PSYICH_LOCUS7594</name>
</gene>
<keyword evidence="1" id="KW-0862">Zinc</keyword>
<reference evidence="3" key="1">
    <citation type="submission" date="2022-01" db="EMBL/GenBank/DDBJ databases">
        <authorList>
            <person name="King R."/>
        </authorList>
    </citation>
    <scope>NUCLEOTIDE SEQUENCE</scope>
</reference>
<dbReference type="Gene3D" id="4.10.60.10">
    <property type="entry name" value="Zinc finger, CCHC-type"/>
    <property type="match status" value="1"/>
</dbReference>
<dbReference type="InterPro" id="IPR036875">
    <property type="entry name" value="Znf_CCHC_sf"/>
</dbReference>
<dbReference type="Proteomes" id="UP001153636">
    <property type="component" value="Chromosome 2"/>
</dbReference>
<evidence type="ECO:0000256" key="1">
    <source>
        <dbReference type="PROSITE-ProRule" id="PRU00047"/>
    </source>
</evidence>
<dbReference type="SUPFAM" id="SSF57756">
    <property type="entry name" value="Retrovirus zinc finger-like domains"/>
    <property type="match status" value="1"/>
</dbReference>
<evidence type="ECO:0000313" key="4">
    <source>
        <dbReference type="Proteomes" id="UP001153636"/>
    </source>
</evidence>
<protein>
    <recommendedName>
        <fullName evidence="2">CCHC-type domain-containing protein</fullName>
    </recommendedName>
</protein>
<dbReference type="AlphaFoldDB" id="A0A9P0GCC8"/>
<sequence length="157" mass="18379">MKIITKFKQKNRPNKGNIILEVDVDLSKKISEYGHLNIGWRRCLANEYYNIARCFKCGRYGHTQSTCQNSITCYICAKAHYSKECNNTLEKKCINCLETNKKLGKTLKTDHCLTDPECPCFKRIAELEIKKPRRRSNQRKIKNPLTMKKKMCFSVCF</sequence>
<accession>A0A9P0GCC8</accession>
<keyword evidence="1" id="KW-0863">Zinc-finger</keyword>
<dbReference type="PROSITE" id="PS50158">
    <property type="entry name" value="ZF_CCHC"/>
    <property type="match status" value="1"/>
</dbReference>
<dbReference type="InterPro" id="IPR001878">
    <property type="entry name" value="Znf_CCHC"/>
</dbReference>
<keyword evidence="4" id="KW-1185">Reference proteome</keyword>